<organism evidence="1 2">
    <name type="scientific">Bauhinia variegata</name>
    <name type="common">Purple orchid tree</name>
    <name type="synonym">Phanera variegata</name>
    <dbReference type="NCBI Taxonomy" id="167791"/>
    <lineage>
        <taxon>Eukaryota</taxon>
        <taxon>Viridiplantae</taxon>
        <taxon>Streptophyta</taxon>
        <taxon>Embryophyta</taxon>
        <taxon>Tracheophyta</taxon>
        <taxon>Spermatophyta</taxon>
        <taxon>Magnoliopsida</taxon>
        <taxon>eudicotyledons</taxon>
        <taxon>Gunneridae</taxon>
        <taxon>Pentapetalae</taxon>
        <taxon>rosids</taxon>
        <taxon>fabids</taxon>
        <taxon>Fabales</taxon>
        <taxon>Fabaceae</taxon>
        <taxon>Cercidoideae</taxon>
        <taxon>Cercideae</taxon>
        <taxon>Bauhiniinae</taxon>
        <taxon>Bauhinia</taxon>
    </lineage>
</organism>
<accession>A0ACB9KWT8</accession>
<keyword evidence="2" id="KW-1185">Reference proteome</keyword>
<sequence>MSAKTPDPTRPGVTSSSSHLSSMYGKDFVELAWQNGQLLVQRGVPSSKRQGSYSCTEYSVNPSHGEAYDEDICITKKVKLSTCCLDFPASHKDCNVDSLHKNSQRSNEQNCYNLDLPYTKSKNAFKHIVDTILMVEDKYSDFRAGKEPKLAGGTHQIASCGNIELCSSSLQQCPASASFITPISFPSSQKQDSRTVEKINFPNFVRPAKYFKSTYQGNSATRQRNSAVLETVKEIKAGKDDQKSVAATKSKAPYHSVVNDSSTKGTHSLGGSFQEQKATNASQVPLVAKCSQESLRDERSKTMGHNSALRIQGSRCQNYNQASSLAANRANGKSDTYLCSEQLVPSTSVCSLGASNDPTYLSRKHELEDTYDSANSSELQDDDEQEGLKKEAPPRVVTRGERSRNAKIHNLSEKKRRDKINKKMRALKELIPNCNKMDKASMLDDAIEYLKTLKLQLQIMSLGSGMCMPFMMLPAGANHLSRLHLTQFPQLGLRPSTGTPCNLPQFPPPQFGPASLPGITANRLQMLGFPSQMLPMSIPQTLFMPMLGKPSTVLPTSCTPSNLVQHLASATLHTSKDSSVSDNAASSLIYYIAKQRATNDTKAD</sequence>
<name>A0ACB9KWT8_BAUVA</name>
<dbReference type="Proteomes" id="UP000828941">
    <property type="component" value="Chromosome 13"/>
</dbReference>
<protein>
    <submittedName>
        <fullName evidence="1">Uncharacterized protein</fullName>
    </submittedName>
</protein>
<reference evidence="1 2" key="1">
    <citation type="journal article" date="2022" name="DNA Res.">
        <title>Chromosomal-level genome assembly of the orchid tree Bauhinia variegata (Leguminosae; Cercidoideae) supports the allotetraploid origin hypothesis of Bauhinia.</title>
        <authorList>
            <person name="Zhong Y."/>
            <person name="Chen Y."/>
            <person name="Zheng D."/>
            <person name="Pang J."/>
            <person name="Liu Y."/>
            <person name="Luo S."/>
            <person name="Meng S."/>
            <person name="Qian L."/>
            <person name="Wei D."/>
            <person name="Dai S."/>
            <person name="Zhou R."/>
        </authorList>
    </citation>
    <scope>NUCLEOTIDE SEQUENCE [LARGE SCALE GENOMIC DNA]</scope>
    <source>
        <strain evidence="1">BV-YZ2020</strain>
    </source>
</reference>
<dbReference type="EMBL" id="CM039438">
    <property type="protein sequence ID" value="KAI4301604.1"/>
    <property type="molecule type" value="Genomic_DNA"/>
</dbReference>
<evidence type="ECO:0000313" key="2">
    <source>
        <dbReference type="Proteomes" id="UP000828941"/>
    </source>
</evidence>
<evidence type="ECO:0000313" key="1">
    <source>
        <dbReference type="EMBL" id="KAI4301604.1"/>
    </source>
</evidence>
<gene>
    <name evidence="1" type="ORF">L6164_034866</name>
</gene>
<proteinExistence type="predicted"/>
<comment type="caution">
    <text evidence="1">The sequence shown here is derived from an EMBL/GenBank/DDBJ whole genome shotgun (WGS) entry which is preliminary data.</text>
</comment>